<accession>F4LMV8</accession>
<dbReference type="InterPro" id="IPR051212">
    <property type="entry name" value="Type-I_RE_S_subunit"/>
</dbReference>
<dbReference type="EMBL" id="CP002696">
    <property type="protein sequence ID" value="AEE17848.1"/>
    <property type="molecule type" value="Genomic_DNA"/>
</dbReference>
<dbReference type="Gene3D" id="3.90.220.20">
    <property type="entry name" value="DNA methylase specificity domains"/>
    <property type="match status" value="2"/>
</dbReference>
<sequence length="646" mass="73223">MKLAEDLKKAILQAAFQGKLSEQKVTDSSASDLLNELKTKKQEYVSEGLFYNKKETEPYYSDEDYPYELPNSWKLMKLSDVSIIQEGAGIRKFQYTKEGTQLLSVTNILQGSIDLNKKQLFVSTEEYKKKYLHLTPKKGDILTACSGGSWGKVAIYDKEDTVMLNTSTLRLRFFGDLADNNFLYYLCQSPLFKEQLKEQLAGMQPNFGYAHYSRIILPLPPIEEQQRIVEKLNHILPLIDEYSKEEDELIALCQKFPEEMKKSVLQAAMQGKLTRQLETDSSVDELLKKIAEEKAKLIKEGKIRKDTTKAGASSRALAEITEDEIPFDIPENWRWTKLGLIGDWGAGATPDRGKSEYYKNGTIPWIKTGELNDSIITSAEEYITEMAFEKCSLRMNKMNDVLIAMYGATIGKVAIAGFDLTTNQACCACTPFGGIYNYYLFYFLKANKPDFVKQSAGGAQPNISRTKIVDTPFPLPPIEEQQRIVEKLNTILPIIDSMAVYGTKKKAGRPKQEEALAFISSLLGTQKSTGSKSVSPEITELTAKAKEDLPAIVTKYASLMGVTYNRITIRHQKTRWGSCTKTGNLSFNYLLMKMPENVRDYVIIHELAHRKELNHSTKFWAIVAEYCPWYKDAKQWLKDNGNKLLS</sequence>
<dbReference type="GO" id="GO:0003677">
    <property type="term" value="F:DNA binding"/>
    <property type="evidence" value="ECO:0007669"/>
    <property type="project" value="UniProtKB-KW"/>
</dbReference>
<keyword evidence="7" id="KW-1185">Reference proteome</keyword>
<dbReference type="HOGENOM" id="CLU_021095_10_3_12"/>
<evidence type="ECO:0008006" key="8">
    <source>
        <dbReference type="Google" id="ProtNLM"/>
    </source>
</evidence>
<organism evidence="6 7">
    <name type="scientific">Treponema brennaborense (strain DSM 12168 / CIP 105900 / DD5/3)</name>
    <dbReference type="NCBI Taxonomy" id="906968"/>
    <lineage>
        <taxon>Bacteria</taxon>
        <taxon>Pseudomonadati</taxon>
        <taxon>Spirochaetota</taxon>
        <taxon>Spirochaetia</taxon>
        <taxon>Spirochaetales</taxon>
        <taxon>Treponemataceae</taxon>
        <taxon>Treponema</taxon>
    </lineage>
</organism>
<dbReference type="Pfam" id="PF01863">
    <property type="entry name" value="YgjP-like"/>
    <property type="match status" value="1"/>
</dbReference>
<dbReference type="InterPro" id="IPR000055">
    <property type="entry name" value="Restrct_endonuc_typeI_TRD"/>
</dbReference>
<evidence type="ECO:0000256" key="1">
    <source>
        <dbReference type="ARBA" id="ARBA00010923"/>
    </source>
</evidence>
<comment type="similarity">
    <text evidence="1">Belongs to the type-I restriction system S methylase family.</text>
</comment>
<dbReference type="Gene3D" id="3.30.2010.10">
    <property type="entry name" value="Metalloproteases ('zincins'), catalytic domain"/>
    <property type="match status" value="1"/>
</dbReference>
<evidence type="ECO:0000259" key="4">
    <source>
        <dbReference type="Pfam" id="PF01420"/>
    </source>
</evidence>
<evidence type="ECO:0000256" key="2">
    <source>
        <dbReference type="ARBA" id="ARBA00022747"/>
    </source>
</evidence>
<dbReference type="CDD" id="cd17515">
    <property type="entry name" value="RMtype1_S_MjaORF132P_Sau1132ORF3780P-TRD1-CR1_like"/>
    <property type="match status" value="1"/>
</dbReference>
<dbReference type="AlphaFoldDB" id="F4LMV8"/>
<gene>
    <name evidence="6" type="ordered locus">Trebr_2441</name>
</gene>
<dbReference type="PANTHER" id="PTHR43140:SF1">
    <property type="entry name" value="TYPE I RESTRICTION ENZYME ECOKI SPECIFICITY SUBUNIT"/>
    <property type="match status" value="1"/>
</dbReference>
<dbReference type="RefSeq" id="WP_013759549.1">
    <property type="nucleotide sequence ID" value="NC_015500.1"/>
</dbReference>
<keyword evidence="2" id="KW-0680">Restriction system</keyword>
<proteinExistence type="inferred from homology"/>
<dbReference type="Pfam" id="PF01420">
    <property type="entry name" value="Methylase_S"/>
    <property type="match status" value="2"/>
</dbReference>
<dbReference type="eggNOG" id="COG0732">
    <property type="taxonomic scope" value="Bacteria"/>
</dbReference>
<evidence type="ECO:0000313" key="7">
    <source>
        <dbReference type="Proteomes" id="UP000006546"/>
    </source>
</evidence>
<dbReference type="OrthoDB" id="9811611at2"/>
<keyword evidence="3" id="KW-0238">DNA-binding</keyword>
<dbReference type="CDD" id="cd17518">
    <property type="entry name" value="RMtype1_S_Asp27244ORF1181P-TRD1-CR1_like"/>
    <property type="match status" value="1"/>
</dbReference>
<dbReference type="InterPro" id="IPR002725">
    <property type="entry name" value="YgjP-like_metallopeptidase"/>
</dbReference>
<dbReference type="GO" id="GO:0009307">
    <property type="term" value="P:DNA restriction-modification system"/>
    <property type="evidence" value="ECO:0007669"/>
    <property type="project" value="UniProtKB-KW"/>
</dbReference>
<dbReference type="Proteomes" id="UP000006546">
    <property type="component" value="Chromosome"/>
</dbReference>
<protein>
    <recommendedName>
        <fullName evidence="8">Restriction modification system DNA specificity domain protein</fullName>
    </recommendedName>
</protein>
<evidence type="ECO:0000313" key="6">
    <source>
        <dbReference type="EMBL" id="AEE17848.1"/>
    </source>
</evidence>
<feature type="domain" description="Type I restriction modification DNA specificity" evidence="4">
    <location>
        <begin position="70"/>
        <end position="235"/>
    </location>
</feature>
<dbReference type="eggNOG" id="COG1451">
    <property type="taxonomic scope" value="Bacteria"/>
</dbReference>
<dbReference type="CDD" id="cd07344">
    <property type="entry name" value="M48_yhfN_like"/>
    <property type="match status" value="1"/>
</dbReference>
<evidence type="ECO:0000256" key="3">
    <source>
        <dbReference type="ARBA" id="ARBA00023125"/>
    </source>
</evidence>
<dbReference type="SUPFAM" id="SSF116734">
    <property type="entry name" value="DNA methylase specificity domain"/>
    <property type="match status" value="2"/>
</dbReference>
<dbReference type="InterPro" id="IPR044946">
    <property type="entry name" value="Restrct_endonuc_typeI_TRD_sf"/>
</dbReference>
<feature type="domain" description="YgjP-like metallopeptidase" evidence="5">
    <location>
        <begin position="541"/>
        <end position="639"/>
    </location>
</feature>
<dbReference type="REBASE" id="35681">
    <property type="entry name" value="S.Tbr12168ORF2442P"/>
</dbReference>
<feature type="domain" description="Type I restriction modification DNA specificity" evidence="4">
    <location>
        <begin position="330"/>
        <end position="491"/>
    </location>
</feature>
<dbReference type="STRING" id="906968.Trebr_2441"/>
<name>F4LMV8_TREBD</name>
<dbReference type="KEGG" id="tbe:Trebr_2441"/>
<dbReference type="PANTHER" id="PTHR43140">
    <property type="entry name" value="TYPE-1 RESTRICTION ENZYME ECOKI SPECIFICITY PROTEIN"/>
    <property type="match status" value="1"/>
</dbReference>
<evidence type="ECO:0000259" key="5">
    <source>
        <dbReference type="Pfam" id="PF01863"/>
    </source>
</evidence>
<reference evidence="7" key="1">
    <citation type="submission" date="2011-04" db="EMBL/GenBank/DDBJ databases">
        <title>The complete genome of Treponema brennaborense DSM 12168.</title>
        <authorList>
            <person name="Lucas S."/>
            <person name="Han J."/>
            <person name="Lapidus A."/>
            <person name="Bruce D."/>
            <person name="Goodwin L."/>
            <person name="Pitluck S."/>
            <person name="Peters L."/>
            <person name="Kyrpides N."/>
            <person name="Mavromatis K."/>
            <person name="Ivanova N."/>
            <person name="Mikhailova N."/>
            <person name="Pagani I."/>
            <person name="Teshima H."/>
            <person name="Detter J.C."/>
            <person name="Tapia R."/>
            <person name="Han C."/>
            <person name="Land M."/>
            <person name="Hauser L."/>
            <person name="Markowitz V."/>
            <person name="Cheng J.-F."/>
            <person name="Hugenholtz P."/>
            <person name="Woyke T."/>
            <person name="Wu D."/>
            <person name="Gronow S."/>
            <person name="Wellnitz S."/>
            <person name="Brambilla E."/>
            <person name="Klenk H.-P."/>
            <person name="Eisen J.A."/>
        </authorList>
    </citation>
    <scope>NUCLEOTIDE SEQUENCE [LARGE SCALE GENOMIC DNA]</scope>
    <source>
        <strain evidence="7">DSM 12168 / CIP 105900 / DD5/3</strain>
    </source>
</reference>